<keyword evidence="20" id="KW-0472">Membrane</keyword>
<keyword evidence="11" id="KW-0479">Metal-binding</keyword>
<dbReference type="CDD" id="cd00044">
    <property type="entry name" value="CysPc"/>
    <property type="match status" value="1"/>
</dbReference>
<dbReference type="SMART" id="SM00720">
    <property type="entry name" value="calpain_III"/>
    <property type="match status" value="1"/>
</dbReference>
<evidence type="ECO:0000256" key="10">
    <source>
        <dbReference type="ARBA" id="ARBA00022692"/>
    </source>
</evidence>
<dbReference type="PROSITE" id="PS50231">
    <property type="entry name" value="RICIN_B_LECTIN"/>
    <property type="match status" value="1"/>
</dbReference>
<dbReference type="InterPro" id="IPR045885">
    <property type="entry name" value="GalNAc-T"/>
</dbReference>
<evidence type="ECO:0000256" key="24">
    <source>
        <dbReference type="PROSITE-ProRule" id="PRU00239"/>
    </source>
</evidence>
<evidence type="ECO:0000256" key="13">
    <source>
        <dbReference type="ARBA" id="ARBA00022737"/>
    </source>
</evidence>
<evidence type="ECO:0000256" key="3">
    <source>
        <dbReference type="ARBA" id="ARBA00004922"/>
    </source>
</evidence>
<dbReference type="Pfam" id="PF00535">
    <property type="entry name" value="Glycos_transf_2"/>
    <property type="match status" value="1"/>
</dbReference>
<dbReference type="InterPro" id="IPR029044">
    <property type="entry name" value="Nucleotide-diphossugar_trans"/>
</dbReference>
<dbReference type="Gene3D" id="3.90.550.10">
    <property type="entry name" value="Spore Coat Polysaccharide Biosynthesis Protein SpsA, Chain A"/>
    <property type="match status" value="2"/>
</dbReference>
<dbReference type="EC" id="2.4.1.41" evidence="6"/>
<dbReference type="GO" id="GO:0006493">
    <property type="term" value="P:protein O-linked glycosylation"/>
    <property type="evidence" value="ECO:0007669"/>
    <property type="project" value="TreeGrafter"/>
</dbReference>
<dbReference type="InterPro" id="IPR027791">
    <property type="entry name" value="Galactosyl_T_C"/>
</dbReference>
<comment type="similarity">
    <text evidence="5">Belongs to the peptidase C2 family.</text>
</comment>
<evidence type="ECO:0000256" key="21">
    <source>
        <dbReference type="ARBA" id="ARBA00023157"/>
    </source>
</evidence>
<comment type="pathway">
    <text evidence="3">Protein modification; protein glycosylation.</text>
</comment>
<keyword evidence="17" id="KW-0735">Signal-anchor</keyword>
<comment type="similarity">
    <text evidence="4">Belongs to the glycosyltransferase 2 family. GalNAc-T subfamily.</text>
</comment>
<keyword evidence="7 24" id="KW-0645">Protease</keyword>
<dbReference type="PROSITE" id="PS00139">
    <property type="entry name" value="THIOL_PROTEASE_CYS"/>
    <property type="match status" value="1"/>
</dbReference>
<protein>
    <recommendedName>
        <fullName evidence="6">polypeptide N-acetylgalactosaminyltransferase</fullName>
        <ecNumber evidence="6">2.4.1.41</ecNumber>
    </recommendedName>
</protein>
<dbReference type="InterPro" id="IPR000169">
    <property type="entry name" value="Pept_cys_AS"/>
</dbReference>
<comment type="subcellular location">
    <subcellularLocation>
        <location evidence="2">Golgi apparatus membrane</location>
        <topology evidence="2">Single-pass type II membrane protein</topology>
    </subcellularLocation>
</comment>
<sequence>MRFVKGGNDPWVLLNFGTTHANSNDDQNDNYSDTAEWVLQCLGNIASEIWHLELHTSALGVCGCGISRKICSSVTCVEHDERWAHPPVFDSGTDTIREDCGATARPAMSLCPPLRGRWKLGWKDSMQGSLHPPQQNYEALLDRCLRNHCLFEDSSFPATQSSIGSGALLQKLPRRLRWRRPPELHSNPQFYSTETKRLDLCQGVVGDCWFLAALQALTLHQDIMNRVVPLDQSFTENYAGIFRFWFWHFGKWLSVVIDDRLPVNETGQLVFVSSTYKNLFWGALLEKAYAKLCGSYEDLQFGQVSEALVDFTGGVTMTINLSEAPGNLWHTLTQATYSRTLIGCQTHLGKEGVLKNGLVDGHAYTLTGIRKVTCTYGPEYLVKLRNPWGKVEWRGDWSDSSSTWELLSPKEKILLLRKDNDGEFWMTLRDFKAHFALLVICKLTPGLLSADMGQKWMYTTWEGRWQKGSTAGGRMESPRDTFWKNPQFLLSIWRPEEGRRSRSPCKVLVSLLQKPRHRRRNQKPRLAIGFFLFRMSKVRATLDQKPKFGVFYEDQRKLPPEFFWRNAPLSGPEVFLTEREVTRELWLEPGTYLLVPCTSEAHKEAEFLLRLFSRKHTLRCRIPSLHRFLREIVDHSDGQDVFFTKVFEMYPEINAVELWKILNHMTWPGRAGTCVHAGVVLRDRVCQQMLLCYGGPSLQTDSVDFVQWMLRVETVEDVFQTLTQDGKGIDLQKPSVQFEKVCAPQACYCAGKPWALGHKVKMNWSEEKPGNLHFERAAWVTPLIETFPGCEEVFLQSHECDMTLLATGPLLMPGIVFLSWLIGLDNFIFSRSAAIYLKMASPAQVQYNLCPIGHNNKWPDVTFWSSTLHLAVAAAITGPDEYEETAGGREEEKAVKMSEAISGTQRSPTLGISLWHQKGSEPIYEITPSDADWDDLWEQFDERRYLNAKKWRVGDDPYKLYAFNQRESERISSNRAVPDTRHPRCTLLVYHTALPPTSIIITFHNEARSTLLRTIRSVLNRTPMHLIQEIILVDDFSNDPDDCKQLVKLPKVKCLRNSERQGLVRSRMRGADIAQGATLTFLDSHCEVNRDWLQPLLHRVKELAARQQELKMMEPGLSREAGSTALGVIRAQTRVQRPCIEHCVQALREAPIIAVSPAIVDMCDYTRVVCPVIDIINLDTFTYIESASELRGGFDWSLHFRWEQLSPEQKARRLDPTEPIRTPIIAGGLFVIDKAWFDYLGKYDMDMDIWGGENFEISFRVWMCGGSLEIVPCSRVGHVFRKKHPYVFPDGNANTYIKNTKRTAEVWMDEYKQYYYAARPFALERPFGNIESRLNLRRNLQCQSFKWYLENVYPELSVPQDSSIQKGNIRQRQKCLESQKQNNQEIPNLRLSPCVKLKGEEAKSQGWAFTYTQQIIQEELCLSVVTLFPGAPVVLVLCKNGDERQQWSKTGSRIEHIASHLCLDTDMFGDSTEDGKEVVVNPCESSLMSQHWDIVSS</sequence>
<dbReference type="InterPro" id="IPR000772">
    <property type="entry name" value="Ricin_B_lectin"/>
</dbReference>
<evidence type="ECO:0000256" key="20">
    <source>
        <dbReference type="ARBA" id="ARBA00023136"/>
    </source>
</evidence>
<evidence type="ECO:0000256" key="18">
    <source>
        <dbReference type="ARBA" id="ARBA00022989"/>
    </source>
</evidence>
<dbReference type="PANTHER" id="PTHR11675">
    <property type="entry name" value="N-ACETYLGALACTOSAMINYLTRANSFERASE"/>
    <property type="match status" value="1"/>
</dbReference>
<dbReference type="SUPFAM" id="SSF50370">
    <property type="entry name" value="Ricin B-like lectins"/>
    <property type="match status" value="1"/>
</dbReference>
<dbReference type="Pfam" id="PF00652">
    <property type="entry name" value="Ricin_B_lectin"/>
    <property type="match status" value="1"/>
</dbReference>
<reference evidence="26 27" key="1">
    <citation type="submission" date="2013-11" db="EMBL/GenBank/DDBJ databases">
        <title>The Damaraland mole rat (Fukomys damarensis) genome and evolution of African mole rats.</title>
        <authorList>
            <person name="Gladyshev V.N."/>
            <person name="Fang X."/>
        </authorList>
    </citation>
    <scope>NUCLEOTIDE SEQUENCE [LARGE SCALE GENOMIC DNA]</scope>
    <source>
        <tissue evidence="26">Liver</tissue>
    </source>
</reference>
<dbReference type="SMART" id="SM00458">
    <property type="entry name" value="RICIN"/>
    <property type="match status" value="1"/>
</dbReference>
<dbReference type="CDD" id="cd02510">
    <property type="entry name" value="pp-GalNAc-T"/>
    <property type="match status" value="1"/>
</dbReference>
<dbReference type="InterPro" id="IPR035992">
    <property type="entry name" value="Ricin_B-like_lectins"/>
</dbReference>
<evidence type="ECO:0000256" key="2">
    <source>
        <dbReference type="ARBA" id="ARBA00004323"/>
    </source>
</evidence>
<evidence type="ECO:0000256" key="19">
    <source>
        <dbReference type="ARBA" id="ARBA00023034"/>
    </source>
</evidence>
<dbReference type="Pfam" id="PF00648">
    <property type="entry name" value="Peptidase_C2"/>
    <property type="match status" value="1"/>
</dbReference>
<dbReference type="EMBL" id="KN121053">
    <property type="protein sequence ID" value="KFO37187.1"/>
    <property type="molecule type" value="Genomic_DNA"/>
</dbReference>
<evidence type="ECO:0000256" key="4">
    <source>
        <dbReference type="ARBA" id="ARBA00005680"/>
    </source>
</evidence>
<evidence type="ECO:0000256" key="12">
    <source>
        <dbReference type="ARBA" id="ARBA00022734"/>
    </source>
</evidence>
<dbReference type="PROSITE" id="PS50203">
    <property type="entry name" value="CALPAIN_CAT"/>
    <property type="match status" value="1"/>
</dbReference>
<feature type="active site" evidence="23 24">
    <location>
        <position position="208"/>
    </location>
</feature>
<keyword evidence="9 26" id="KW-0808">Transferase</keyword>
<evidence type="ECO:0000256" key="15">
    <source>
        <dbReference type="ARBA" id="ARBA00022807"/>
    </source>
</evidence>
<gene>
    <name evidence="26" type="ORF">H920_01422</name>
</gene>
<evidence type="ECO:0000256" key="8">
    <source>
        <dbReference type="ARBA" id="ARBA00022676"/>
    </source>
</evidence>
<dbReference type="SUPFAM" id="SSF53448">
    <property type="entry name" value="Nucleotide-diphospho-sugar transferases"/>
    <property type="match status" value="1"/>
</dbReference>
<dbReference type="Pfam" id="PF02709">
    <property type="entry name" value="Glyco_transf_7C"/>
    <property type="match status" value="1"/>
</dbReference>
<dbReference type="InterPro" id="IPR022683">
    <property type="entry name" value="Calpain_III"/>
</dbReference>
<dbReference type="GO" id="GO:0030246">
    <property type="term" value="F:carbohydrate binding"/>
    <property type="evidence" value="ECO:0007669"/>
    <property type="project" value="UniProtKB-KW"/>
</dbReference>
<accession>A0A091E1K9</accession>
<dbReference type="PRINTS" id="PR00704">
    <property type="entry name" value="CALPAIN"/>
</dbReference>
<dbReference type="FunFam" id="2.80.10.50:FF:000036">
    <property type="entry name" value="Polypeptide N-acetylgalactosaminyltransferase"/>
    <property type="match status" value="1"/>
</dbReference>
<evidence type="ECO:0000313" key="26">
    <source>
        <dbReference type="EMBL" id="KFO37187.1"/>
    </source>
</evidence>
<organism evidence="26 27">
    <name type="scientific">Fukomys damarensis</name>
    <name type="common">Damaraland mole rat</name>
    <name type="synonym">Cryptomys damarensis</name>
    <dbReference type="NCBI Taxonomy" id="885580"/>
    <lineage>
        <taxon>Eukaryota</taxon>
        <taxon>Metazoa</taxon>
        <taxon>Chordata</taxon>
        <taxon>Craniata</taxon>
        <taxon>Vertebrata</taxon>
        <taxon>Euteleostomi</taxon>
        <taxon>Mammalia</taxon>
        <taxon>Eutheria</taxon>
        <taxon>Euarchontoglires</taxon>
        <taxon>Glires</taxon>
        <taxon>Rodentia</taxon>
        <taxon>Hystricomorpha</taxon>
        <taxon>Bathyergidae</taxon>
        <taxon>Fukomys</taxon>
    </lineage>
</organism>
<dbReference type="GO" id="GO:0046872">
    <property type="term" value="F:metal ion binding"/>
    <property type="evidence" value="ECO:0007669"/>
    <property type="project" value="UniProtKB-KW"/>
</dbReference>
<dbReference type="GO" id="GO:0006508">
    <property type="term" value="P:proteolysis"/>
    <property type="evidence" value="ECO:0007669"/>
    <property type="project" value="UniProtKB-KW"/>
</dbReference>
<evidence type="ECO:0000256" key="16">
    <source>
        <dbReference type="ARBA" id="ARBA00022837"/>
    </source>
</evidence>
<dbReference type="GO" id="GO:0000139">
    <property type="term" value="C:Golgi membrane"/>
    <property type="evidence" value="ECO:0007669"/>
    <property type="project" value="UniProtKB-SubCell"/>
</dbReference>
<keyword evidence="27" id="KW-1185">Reference proteome</keyword>
<name>A0A091E1K9_FUKDA</name>
<feature type="active site" evidence="23 24">
    <location>
        <position position="362"/>
    </location>
</feature>
<keyword evidence="18" id="KW-1133">Transmembrane helix</keyword>
<evidence type="ECO:0000256" key="1">
    <source>
        <dbReference type="ARBA" id="ARBA00001936"/>
    </source>
</evidence>
<evidence type="ECO:0000256" key="22">
    <source>
        <dbReference type="ARBA" id="ARBA00023211"/>
    </source>
</evidence>
<evidence type="ECO:0000256" key="11">
    <source>
        <dbReference type="ARBA" id="ARBA00022723"/>
    </source>
</evidence>
<keyword evidence="19" id="KW-0333">Golgi apparatus</keyword>
<keyword evidence="10" id="KW-0812">Transmembrane</keyword>
<proteinExistence type="inferred from homology"/>
<dbReference type="PANTHER" id="PTHR11675:SF8">
    <property type="entry name" value="POLYPEPTIDE N-ACETYLGALACTOSAMINYLTRANSFERASE 14"/>
    <property type="match status" value="1"/>
</dbReference>
<dbReference type="InterPro" id="IPR022684">
    <property type="entry name" value="Calpain_cysteine_protease"/>
</dbReference>
<dbReference type="InterPro" id="IPR033883">
    <property type="entry name" value="C2_III"/>
</dbReference>
<evidence type="ECO:0000256" key="5">
    <source>
        <dbReference type="ARBA" id="ARBA00007623"/>
    </source>
</evidence>
<keyword evidence="8" id="KW-0328">Glycosyltransferase</keyword>
<dbReference type="STRING" id="885580.ENSFDAP00000009114"/>
<keyword evidence="14 24" id="KW-0378">Hydrolase</keyword>
<dbReference type="UniPathway" id="UPA00378"/>
<dbReference type="FunFam" id="2.60.120.380:FF:000001">
    <property type="entry name" value="Calpain-1 catalytic subunit"/>
    <property type="match status" value="1"/>
</dbReference>
<dbReference type="Proteomes" id="UP000028990">
    <property type="component" value="Unassembled WGS sequence"/>
</dbReference>
<keyword evidence="22" id="KW-0464">Manganese</keyword>
<dbReference type="Gene3D" id="2.80.10.50">
    <property type="match status" value="1"/>
</dbReference>
<keyword evidence="12" id="KW-0430">Lectin</keyword>
<dbReference type="GO" id="GO:0004198">
    <property type="term" value="F:calcium-dependent cysteine-type endopeptidase activity"/>
    <property type="evidence" value="ECO:0007669"/>
    <property type="project" value="InterPro"/>
</dbReference>
<keyword evidence="21" id="KW-1015">Disulfide bond</keyword>
<dbReference type="GO" id="GO:0004653">
    <property type="term" value="F:polypeptide N-acetylgalactosaminyltransferase activity"/>
    <property type="evidence" value="ECO:0007669"/>
    <property type="project" value="UniProtKB-EC"/>
</dbReference>
<keyword evidence="13" id="KW-0677">Repeat</keyword>
<evidence type="ECO:0000256" key="7">
    <source>
        <dbReference type="ARBA" id="ARBA00022670"/>
    </source>
</evidence>
<dbReference type="InterPro" id="IPR022682">
    <property type="entry name" value="Calpain_domain_III"/>
</dbReference>
<dbReference type="InterPro" id="IPR001300">
    <property type="entry name" value="Peptidase_C2_calpain_cat"/>
</dbReference>
<dbReference type="Gene3D" id="3.90.70.10">
    <property type="entry name" value="Cysteine proteinases"/>
    <property type="match status" value="1"/>
</dbReference>
<comment type="cofactor">
    <cofactor evidence="1">
        <name>Mn(2+)</name>
        <dbReference type="ChEBI" id="CHEBI:29035"/>
    </cofactor>
</comment>
<dbReference type="FunFam" id="3.90.70.10:FF:000054">
    <property type="entry name" value="Calpain 14"/>
    <property type="match status" value="1"/>
</dbReference>
<dbReference type="SUPFAM" id="SSF49758">
    <property type="entry name" value="Calpain large subunit, middle domain (domain III)"/>
    <property type="match status" value="1"/>
</dbReference>
<dbReference type="InterPro" id="IPR036213">
    <property type="entry name" value="Calpain_III_sf"/>
</dbReference>
<feature type="active site" evidence="23 24">
    <location>
        <position position="386"/>
    </location>
</feature>
<dbReference type="SUPFAM" id="SSF54001">
    <property type="entry name" value="Cysteine proteinases"/>
    <property type="match status" value="1"/>
</dbReference>
<keyword evidence="15 24" id="KW-0788">Thiol protease</keyword>
<dbReference type="Pfam" id="PF01067">
    <property type="entry name" value="Calpain_III"/>
    <property type="match status" value="1"/>
</dbReference>
<dbReference type="InterPro" id="IPR038765">
    <property type="entry name" value="Papain-like_cys_pep_sf"/>
</dbReference>
<evidence type="ECO:0000256" key="9">
    <source>
        <dbReference type="ARBA" id="ARBA00022679"/>
    </source>
</evidence>
<keyword evidence="16" id="KW-0106">Calcium</keyword>
<dbReference type="SMART" id="SM00230">
    <property type="entry name" value="CysPc"/>
    <property type="match status" value="1"/>
</dbReference>
<feature type="domain" description="Calpain catalytic" evidence="25">
    <location>
        <begin position="150"/>
        <end position="444"/>
    </location>
</feature>
<evidence type="ECO:0000259" key="25">
    <source>
        <dbReference type="PROSITE" id="PS50203"/>
    </source>
</evidence>
<dbReference type="Gene3D" id="2.60.120.380">
    <property type="match status" value="1"/>
</dbReference>
<evidence type="ECO:0000256" key="6">
    <source>
        <dbReference type="ARBA" id="ARBA00012644"/>
    </source>
</evidence>
<dbReference type="InterPro" id="IPR001173">
    <property type="entry name" value="Glyco_trans_2-like"/>
</dbReference>
<evidence type="ECO:0000313" key="27">
    <source>
        <dbReference type="Proteomes" id="UP000028990"/>
    </source>
</evidence>
<evidence type="ECO:0000256" key="14">
    <source>
        <dbReference type="ARBA" id="ARBA00022801"/>
    </source>
</evidence>
<evidence type="ECO:0000256" key="23">
    <source>
        <dbReference type="PIRSR" id="PIRSR622684-1"/>
    </source>
</evidence>
<dbReference type="CDD" id="cd00214">
    <property type="entry name" value="Calpain_III"/>
    <property type="match status" value="1"/>
</dbReference>
<evidence type="ECO:0000256" key="17">
    <source>
        <dbReference type="ARBA" id="ARBA00022968"/>
    </source>
</evidence>